<accession>A0A6D2JLJ7</accession>
<dbReference type="SUPFAM" id="SSF81383">
    <property type="entry name" value="F-box domain"/>
    <property type="match status" value="1"/>
</dbReference>
<evidence type="ECO:0000313" key="4">
    <source>
        <dbReference type="Proteomes" id="UP000467841"/>
    </source>
</evidence>
<dbReference type="InterPro" id="IPR001810">
    <property type="entry name" value="F-box_dom"/>
</dbReference>
<feature type="region of interest" description="Disordered" evidence="1">
    <location>
        <begin position="249"/>
        <end position="301"/>
    </location>
</feature>
<feature type="compositionally biased region" description="Acidic residues" evidence="1">
    <location>
        <begin position="249"/>
        <end position="300"/>
    </location>
</feature>
<comment type="caution">
    <text evidence="3">The sequence shown here is derived from an EMBL/GenBank/DDBJ whole genome shotgun (WGS) entry which is preliminary data.</text>
</comment>
<dbReference type="PANTHER" id="PTHR31293">
    <property type="entry name" value="RNI-LIKE SUPERFAMILY PROTEIN"/>
    <property type="match status" value="1"/>
</dbReference>
<reference evidence="3" key="1">
    <citation type="submission" date="2020-01" db="EMBL/GenBank/DDBJ databases">
        <authorList>
            <person name="Mishra B."/>
        </authorList>
    </citation>
    <scope>NUCLEOTIDE SEQUENCE [LARGE SCALE GENOMIC DNA]</scope>
</reference>
<dbReference type="InterPro" id="IPR036047">
    <property type="entry name" value="F-box-like_dom_sf"/>
</dbReference>
<dbReference type="InterPro" id="IPR055411">
    <property type="entry name" value="LRR_FXL15/At3g58940/PEG3-like"/>
</dbReference>
<keyword evidence="4" id="KW-1185">Reference proteome</keyword>
<sequence>MSAQRVSKGDSTSRDLISTLPDEVLGKILSLVPTKLATSTSVLSKRWRNLLSLVENLEFSDAIGDPRGFSDFVDKTLALLTTSSIIKRFSLNCEHKQDKTRVDTWIRTVLKRGFSELHLQSKCMHFIETDFFTSNTLVKLTMTLSDTFRTDGITHGVVFFPKLKTLSLVLVGLAGSAVYEYLISGSPVLEELFVRYVADLYSAMNQRVLFNTSTIVSSLTVKRLAITYSFPAKLDLRFSGERVLDADENCIGDTCDDDDEEDDEDEDDDDEDEDDDADSGEDDDDDSDSDESEDDEEEVSCDVTDLVAGISNVKTLHLSSDSLEVFHYDCKSMPVFHNLLTLSIESDKEKGWQVLPLLLNNSPSLETLVIKGLVHKVTDKCGDVCVCVTKKKKKTMEVCCLSTCQVKVLNILAYGGSLRELKQMRHFLGNLKCLETVEVKAGVEVDRRQGSNYTRITNALTKLPRVSSKCQLHFV</sequence>
<gene>
    <name evidence="3" type="ORF">MERR_LOCUS25273</name>
</gene>
<dbReference type="PROSITE" id="PS50181">
    <property type="entry name" value="FBOX"/>
    <property type="match status" value="1"/>
</dbReference>
<dbReference type="SUPFAM" id="SSF52047">
    <property type="entry name" value="RNI-like"/>
    <property type="match status" value="1"/>
</dbReference>
<protein>
    <recommendedName>
        <fullName evidence="2">F-box domain-containing protein</fullName>
    </recommendedName>
</protein>
<name>A0A6D2JLJ7_9BRAS</name>
<dbReference type="AlphaFoldDB" id="A0A6D2JLJ7"/>
<evidence type="ECO:0000259" key="2">
    <source>
        <dbReference type="PROSITE" id="PS50181"/>
    </source>
</evidence>
<evidence type="ECO:0000313" key="3">
    <source>
        <dbReference type="EMBL" id="CAA7038038.1"/>
    </source>
</evidence>
<feature type="domain" description="F-box" evidence="2">
    <location>
        <begin position="14"/>
        <end position="62"/>
    </location>
</feature>
<dbReference type="InterPro" id="IPR016024">
    <property type="entry name" value="ARM-type_fold"/>
</dbReference>
<dbReference type="SMART" id="SM00256">
    <property type="entry name" value="FBOX"/>
    <property type="match status" value="1"/>
</dbReference>
<evidence type="ECO:0000256" key="1">
    <source>
        <dbReference type="SAM" id="MobiDB-lite"/>
    </source>
</evidence>
<organism evidence="3 4">
    <name type="scientific">Microthlaspi erraticum</name>
    <dbReference type="NCBI Taxonomy" id="1685480"/>
    <lineage>
        <taxon>Eukaryota</taxon>
        <taxon>Viridiplantae</taxon>
        <taxon>Streptophyta</taxon>
        <taxon>Embryophyta</taxon>
        <taxon>Tracheophyta</taxon>
        <taxon>Spermatophyta</taxon>
        <taxon>Magnoliopsida</taxon>
        <taxon>eudicotyledons</taxon>
        <taxon>Gunneridae</taxon>
        <taxon>Pentapetalae</taxon>
        <taxon>rosids</taxon>
        <taxon>malvids</taxon>
        <taxon>Brassicales</taxon>
        <taxon>Brassicaceae</taxon>
        <taxon>Coluteocarpeae</taxon>
        <taxon>Microthlaspi</taxon>
    </lineage>
</organism>
<dbReference type="Gene3D" id="1.20.1280.50">
    <property type="match status" value="1"/>
</dbReference>
<dbReference type="Pfam" id="PF00646">
    <property type="entry name" value="F-box"/>
    <property type="match status" value="1"/>
</dbReference>
<dbReference type="OrthoDB" id="612216at2759"/>
<proteinExistence type="predicted"/>
<dbReference type="InterPro" id="IPR055294">
    <property type="entry name" value="FBL60-like"/>
</dbReference>
<dbReference type="Gene3D" id="3.30.70.2850">
    <property type="match status" value="1"/>
</dbReference>
<dbReference type="CDD" id="cd22160">
    <property type="entry name" value="F-box_AtFBL13-like"/>
    <property type="match status" value="1"/>
</dbReference>
<dbReference type="Proteomes" id="UP000467841">
    <property type="component" value="Unassembled WGS sequence"/>
</dbReference>
<dbReference type="SMART" id="SM00579">
    <property type="entry name" value="FBD"/>
    <property type="match status" value="1"/>
</dbReference>
<dbReference type="InterPro" id="IPR006566">
    <property type="entry name" value="FBD"/>
</dbReference>
<dbReference type="SUPFAM" id="SSF48371">
    <property type="entry name" value="ARM repeat"/>
    <property type="match status" value="1"/>
</dbReference>
<dbReference type="EMBL" id="CACVBM020001185">
    <property type="protein sequence ID" value="CAA7038038.1"/>
    <property type="molecule type" value="Genomic_DNA"/>
</dbReference>
<dbReference type="PANTHER" id="PTHR31293:SF23">
    <property type="entry name" value="F-BOX DOMAIN-CONTAINING PROTEIN"/>
    <property type="match status" value="1"/>
</dbReference>
<dbReference type="Pfam" id="PF24758">
    <property type="entry name" value="LRR_At5g56370"/>
    <property type="match status" value="1"/>
</dbReference>
<dbReference type="InterPro" id="IPR053781">
    <property type="entry name" value="F-box_AtFBL13-like"/>
</dbReference>